<evidence type="ECO:0000256" key="8">
    <source>
        <dbReference type="ARBA" id="ARBA00037847"/>
    </source>
</evidence>
<evidence type="ECO:0000313" key="13">
    <source>
        <dbReference type="Proteomes" id="UP001153269"/>
    </source>
</evidence>
<reference evidence="12" key="1">
    <citation type="submission" date="2020-03" db="EMBL/GenBank/DDBJ databases">
        <authorList>
            <person name="Weist P."/>
        </authorList>
    </citation>
    <scope>NUCLEOTIDE SEQUENCE</scope>
</reference>
<keyword evidence="5 10" id="KW-0472">Membrane</keyword>
<dbReference type="PANTHER" id="PTHR12366:SF33">
    <property type="entry name" value="ASPARTYL_ASPARAGINYL BETA-HYDROXYLASE"/>
    <property type="match status" value="1"/>
</dbReference>
<organism evidence="12 13">
    <name type="scientific">Pleuronectes platessa</name>
    <name type="common">European plaice</name>
    <dbReference type="NCBI Taxonomy" id="8262"/>
    <lineage>
        <taxon>Eukaryota</taxon>
        <taxon>Metazoa</taxon>
        <taxon>Chordata</taxon>
        <taxon>Craniata</taxon>
        <taxon>Vertebrata</taxon>
        <taxon>Euteleostomi</taxon>
        <taxon>Actinopterygii</taxon>
        <taxon>Neopterygii</taxon>
        <taxon>Teleostei</taxon>
        <taxon>Neoteleostei</taxon>
        <taxon>Acanthomorphata</taxon>
        <taxon>Carangaria</taxon>
        <taxon>Pleuronectiformes</taxon>
        <taxon>Pleuronectoidei</taxon>
        <taxon>Pleuronectidae</taxon>
        <taxon>Pleuronectes</taxon>
    </lineage>
</organism>
<dbReference type="EMBL" id="CADEAL010002313">
    <property type="protein sequence ID" value="CAB1439662.1"/>
    <property type="molecule type" value="Genomic_DNA"/>
</dbReference>
<protein>
    <recommendedName>
        <fullName evidence="11">Aspartyl beta-hydroxylase/Triadin domain-containing protein</fullName>
    </recommendedName>
</protein>
<evidence type="ECO:0000256" key="6">
    <source>
        <dbReference type="ARBA" id="ARBA00023157"/>
    </source>
</evidence>
<dbReference type="GO" id="GO:0062101">
    <property type="term" value="F:peptidyl-aspartic acid 3-dioxygenase activity"/>
    <property type="evidence" value="ECO:0007669"/>
    <property type="project" value="InterPro"/>
</dbReference>
<evidence type="ECO:0000256" key="7">
    <source>
        <dbReference type="ARBA" id="ARBA00023180"/>
    </source>
</evidence>
<evidence type="ECO:0000256" key="10">
    <source>
        <dbReference type="SAM" id="Phobius"/>
    </source>
</evidence>
<keyword evidence="2" id="KW-0597">Phosphoprotein</keyword>
<feature type="domain" description="Aspartyl beta-hydroxylase/Triadin" evidence="11">
    <location>
        <begin position="42"/>
        <end position="113"/>
    </location>
</feature>
<dbReference type="GO" id="GO:0005783">
    <property type="term" value="C:endoplasmic reticulum"/>
    <property type="evidence" value="ECO:0007669"/>
    <property type="project" value="TreeGrafter"/>
</dbReference>
<dbReference type="InterPro" id="IPR039038">
    <property type="entry name" value="ASPH"/>
</dbReference>
<dbReference type="Pfam" id="PF05279">
    <property type="entry name" value="Asp-B-Hydro_N"/>
    <property type="match status" value="1"/>
</dbReference>
<dbReference type="GO" id="GO:0016020">
    <property type="term" value="C:membrane"/>
    <property type="evidence" value="ECO:0007669"/>
    <property type="project" value="UniProtKB-SubCell"/>
</dbReference>
<feature type="transmembrane region" description="Helical" evidence="10">
    <location>
        <begin position="45"/>
        <end position="68"/>
    </location>
</feature>
<evidence type="ECO:0000256" key="9">
    <source>
        <dbReference type="SAM" id="MobiDB-lite"/>
    </source>
</evidence>
<feature type="region of interest" description="Disordered" evidence="9">
    <location>
        <begin position="159"/>
        <end position="194"/>
    </location>
</feature>
<comment type="subcellular location">
    <subcellularLocation>
        <location evidence="8">Endomembrane system</location>
        <topology evidence="8">Single-pass membrane protein</topology>
    </subcellularLocation>
    <subcellularLocation>
        <location evidence="1">Membrane</location>
        <topology evidence="1">Single-pass type II membrane protein</topology>
    </subcellularLocation>
</comment>
<keyword evidence="13" id="KW-1185">Reference proteome</keyword>
<dbReference type="InterPro" id="IPR007943">
    <property type="entry name" value="Asp-B-hydro/Triadin_dom"/>
</dbReference>
<evidence type="ECO:0000256" key="1">
    <source>
        <dbReference type="ARBA" id="ARBA00004606"/>
    </source>
</evidence>
<keyword evidence="3 10" id="KW-0812">Transmembrane</keyword>
<feature type="region of interest" description="Disordered" evidence="9">
    <location>
        <begin position="1"/>
        <end position="35"/>
    </location>
</feature>
<feature type="compositionally biased region" description="Basic and acidic residues" evidence="9">
    <location>
        <begin position="185"/>
        <end position="194"/>
    </location>
</feature>
<dbReference type="Proteomes" id="UP001153269">
    <property type="component" value="Unassembled WGS sequence"/>
</dbReference>
<dbReference type="AlphaFoldDB" id="A0A9N7YV98"/>
<feature type="compositionally biased region" description="Basic residues" evidence="9">
    <location>
        <begin position="1"/>
        <end position="13"/>
    </location>
</feature>
<feature type="compositionally biased region" description="Basic and acidic residues" evidence="9">
    <location>
        <begin position="159"/>
        <end position="174"/>
    </location>
</feature>
<evidence type="ECO:0000256" key="5">
    <source>
        <dbReference type="ARBA" id="ARBA00023136"/>
    </source>
</evidence>
<comment type="caution">
    <text evidence="12">The sequence shown here is derived from an EMBL/GenBank/DDBJ whole genome shotgun (WGS) entry which is preliminary data.</text>
</comment>
<dbReference type="PANTHER" id="PTHR12366">
    <property type="entry name" value="ASPARTYL/ASPARAGINYL BETA-HYDROXYLASE"/>
    <property type="match status" value="1"/>
</dbReference>
<evidence type="ECO:0000256" key="3">
    <source>
        <dbReference type="ARBA" id="ARBA00022692"/>
    </source>
</evidence>
<evidence type="ECO:0000256" key="2">
    <source>
        <dbReference type="ARBA" id="ARBA00022553"/>
    </source>
</evidence>
<accession>A0A9N7YV98</accession>
<evidence type="ECO:0000256" key="4">
    <source>
        <dbReference type="ARBA" id="ARBA00022989"/>
    </source>
</evidence>
<name>A0A9N7YV98_PLEPL</name>
<proteinExistence type="predicted"/>
<evidence type="ECO:0000259" key="11">
    <source>
        <dbReference type="Pfam" id="PF05279"/>
    </source>
</evidence>
<keyword evidence="6" id="KW-1015">Disulfide bond</keyword>
<sequence>MAQRKTSRSHSRKEAKVPPVESKNGKKTEGGGDAGGGGGPKYSMFTWFVVLALLGVWSSVAVVYFDIVDYDSVIARAKDFHMNFSQVLQGKLTAYDTDGDGDFDVEDAKVLLGVTKDGGASANAESLEEVLDILAEEGSDWIYGFFTFLYDVVSSPVERGEEGKEAAPEKREEGGTSSSDDEEVKEVKLDLQNQ</sequence>
<keyword evidence="7" id="KW-0325">Glycoprotein</keyword>
<keyword evidence="4 10" id="KW-1133">Transmembrane helix</keyword>
<gene>
    <name evidence="12" type="ORF">PLEPLA_LOCUS27440</name>
</gene>
<evidence type="ECO:0000313" key="12">
    <source>
        <dbReference type="EMBL" id="CAB1439662.1"/>
    </source>
</evidence>